<evidence type="ECO:0000313" key="9">
    <source>
        <dbReference type="EMBL" id="ADD43971.1"/>
    </source>
</evidence>
<dbReference type="HOGENOM" id="CLU_000960_28_2_11"/>
<sequence length="516" mass="53578">MSTVTIAPTTTTTTPDANPRRWVGLAVLCASLLIVVMDLTILNVALPEIDAALRPSSVQLLWIVDVYGLAVAGFLVTASGLADRFGRRRMLLVGYAAFGTVPLIVLFADSAPWLIAARALLGLGGAFIMPSTMSMIRDLFADPKERAVALGLWGSMAAVGAGLGPIIGGILVQNFSWHAAFLINTPIMVLAIVFALWLLPESRGGAVPWDFLGIALSIIGMISLMYAIKTIGKHGITDPTALLTGTIALVSLIWFARRCLNRREPLLDLRLLRRRPLSAGLMCALISSVAMAAMMLLLAQWMQLVMEYTPIQTGIHLLPVAIVSGVISPLAPRIAQSIGTRTVMAGGLAVGGLGFAILYLGGDHLDYPLVALSQSLVGVSMATLAIGSAVIVASVPVERTGNAAAMEETSFELGNALGVAVLGSIAAVVFHNLMAATRLESLGLTGSAASTASDSIGGALSVASHTGNTALADHARAAFTESLGIVGLAGGVLMLLAAVAVWYLTPRGLTVEGGHH</sequence>
<proteinExistence type="predicted"/>
<evidence type="ECO:0000256" key="3">
    <source>
        <dbReference type="ARBA" id="ARBA00022475"/>
    </source>
</evidence>
<keyword evidence="2" id="KW-0813">Transport</keyword>
<evidence type="ECO:0000313" key="10">
    <source>
        <dbReference type="Proteomes" id="UP000000844"/>
    </source>
</evidence>
<dbReference type="Proteomes" id="UP000000844">
    <property type="component" value="Chromosome"/>
</dbReference>
<dbReference type="KEGG" id="sna:Snas_4324"/>
<dbReference type="eggNOG" id="COG0477">
    <property type="taxonomic scope" value="Bacteria"/>
</dbReference>
<dbReference type="STRING" id="446470.Snas_4324"/>
<dbReference type="PANTHER" id="PTHR42718:SF47">
    <property type="entry name" value="METHYL VIOLOGEN RESISTANCE PROTEIN SMVA"/>
    <property type="match status" value="1"/>
</dbReference>
<keyword evidence="5 7" id="KW-1133">Transmembrane helix</keyword>
<dbReference type="AlphaFoldDB" id="D3Q3Q4"/>
<dbReference type="InterPro" id="IPR005829">
    <property type="entry name" value="Sugar_transporter_CS"/>
</dbReference>
<reference evidence="9 10" key="1">
    <citation type="journal article" date="2009" name="Stand. Genomic Sci.">
        <title>Complete genome sequence of Stackebrandtia nassauensis type strain (LLR-40K-21).</title>
        <authorList>
            <person name="Munk C."/>
            <person name="Lapidus A."/>
            <person name="Copeland A."/>
            <person name="Jando M."/>
            <person name="Mayilraj S."/>
            <person name="Glavina Del Rio T."/>
            <person name="Nolan M."/>
            <person name="Chen F."/>
            <person name="Lucas S."/>
            <person name="Tice H."/>
            <person name="Cheng J.F."/>
            <person name="Han C."/>
            <person name="Detter J.C."/>
            <person name="Bruce D."/>
            <person name="Goodwin L."/>
            <person name="Chain P."/>
            <person name="Pitluck S."/>
            <person name="Goker M."/>
            <person name="Ovchinikova G."/>
            <person name="Pati A."/>
            <person name="Ivanova N."/>
            <person name="Mavromatis K."/>
            <person name="Chen A."/>
            <person name="Palaniappan K."/>
            <person name="Land M."/>
            <person name="Hauser L."/>
            <person name="Chang Y.J."/>
            <person name="Jeffries C.D."/>
            <person name="Bristow J."/>
            <person name="Eisen J.A."/>
            <person name="Markowitz V."/>
            <person name="Hugenholtz P."/>
            <person name="Kyrpides N.C."/>
            <person name="Klenk H.P."/>
        </authorList>
    </citation>
    <scope>NUCLEOTIDE SEQUENCE [LARGE SCALE GENOMIC DNA]</scope>
    <source>
        <strain evidence="10">DSM 44728 / CIP 108903 / NRRL B-16338 / NBRC 102104 / LLR-40K-21</strain>
    </source>
</reference>
<dbReference type="Gene3D" id="1.20.1250.20">
    <property type="entry name" value="MFS general substrate transporter like domains"/>
    <property type="match status" value="1"/>
</dbReference>
<organism evidence="9 10">
    <name type="scientific">Stackebrandtia nassauensis (strain DSM 44728 / CIP 108903 / NRRL B-16338 / NBRC 102104 / LLR-40K-21)</name>
    <dbReference type="NCBI Taxonomy" id="446470"/>
    <lineage>
        <taxon>Bacteria</taxon>
        <taxon>Bacillati</taxon>
        <taxon>Actinomycetota</taxon>
        <taxon>Actinomycetes</taxon>
        <taxon>Glycomycetales</taxon>
        <taxon>Glycomycetaceae</taxon>
        <taxon>Stackebrandtia</taxon>
    </lineage>
</organism>
<dbReference type="GO" id="GO:0022857">
    <property type="term" value="F:transmembrane transporter activity"/>
    <property type="evidence" value="ECO:0007669"/>
    <property type="project" value="InterPro"/>
</dbReference>
<dbReference type="SUPFAM" id="SSF103473">
    <property type="entry name" value="MFS general substrate transporter"/>
    <property type="match status" value="1"/>
</dbReference>
<dbReference type="GO" id="GO:0005886">
    <property type="term" value="C:plasma membrane"/>
    <property type="evidence" value="ECO:0007669"/>
    <property type="project" value="UniProtKB-SubCell"/>
</dbReference>
<keyword evidence="10" id="KW-1185">Reference proteome</keyword>
<feature type="transmembrane region" description="Helical" evidence="7">
    <location>
        <begin position="413"/>
        <end position="434"/>
    </location>
</feature>
<keyword evidence="6 7" id="KW-0472">Membrane</keyword>
<protein>
    <submittedName>
        <fullName evidence="9">Major facilitator superfamily MFS_1</fullName>
    </submittedName>
</protein>
<accession>D3Q3Q4</accession>
<keyword evidence="3" id="KW-1003">Cell membrane</keyword>
<evidence type="ECO:0000256" key="4">
    <source>
        <dbReference type="ARBA" id="ARBA00022692"/>
    </source>
</evidence>
<dbReference type="Pfam" id="PF07690">
    <property type="entry name" value="MFS_1"/>
    <property type="match status" value="1"/>
</dbReference>
<evidence type="ECO:0000259" key="8">
    <source>
        <dbReference type="PROSITE" id="PS50850"/>
    </source>
</evidence>
<feature type="transmembrane region" description="Helical" evidence="7">
    <location>
        <begin position="240"/>
        <end position="256"/>
    </location>
</feature>
<dbReference type="InterPro" id="IPR020846">
    <property type="entry name" value="MFS_dom"/>
</dbReference>
<evidence type="ECO:0000256" key="6">
    <source>
        <dbReference type="ARBA" id="ARBA00023136"/>
    </source>
</evidence>
<dbReference type="InterPro" id="IPR011701">
    <property type="entry name" value="MFS"/>
</dbReference>
<keyword evidence="4 7" id="KW-0812">Transmembrane</keyword>
<feature type="transmembrane region" description="Helical" evidence="7">
    <location>
        <begin position="148"/>
        <end position="171"/>
    </location>
</feature>
<name>D3Q3Q4_STANL</name>
<feature type="transmembrane region" description="Helical" evidence="7">
    <location>
        <begin position="211"/>
        <end position="228"/>
    </location>
</feature>
<dbReference type="EMBL" id="CP001778">
    <property type="protein sequence ID" value="ADD43971.1"/>
    <property type="molecule type" value="Genomic_DNA"/>
</dbReference>
<evidence type="ECO:0000256" key="5">
    <source>
        <dbReference type="ARBA" id="ARBA00022989"/>
    </source>
</evidence>
<dbReference type="PANTHER" id="PTHR42718">
    <property type="entry name" value="MAJOR FACILITATOR SUPERFAMILY MULTIDRUG TRANSPORTER MFSC"/>
    <property type="match status" value="1"/>
</dbReference>
<feature type="domain" description="Major facilitator superfamily (MFS) profile" evidence="8">
    <location>
        <begin position="24"/>
        <end position="509"/>
    </location>
</feature>
<feature type="transmembrane region" description="Helical" evidence="7">
    <location>
        <begin position="114"/>
        <end position="136"/>
    </location>
</feature>
<evidence type="ECO:0000256" key="1">
    <source>
        <dbReference type="ARBA" id="ARBA00004651"/>
    </source>
</evidence>
<gene>
    <name evidence="9" type="ordered locus">Snas_4324</name>
</gene>
<feature type="transmembrane region" description="Helical" evidence="7">
    <location>
        <begin position="483"/>
        <end position="504"/>
    </location>
</feature>
<feature type="transmembrane region" description="Helical" evidence="7">
    <location>
        <begin position="343"/>
        <end position="361"/>
    </location>
</feature>
<dbReference type="CDD" id="cd17321">
    <property type="entry name" value="MFS_MMR_MDR_like"/>
    <property type="match status" value="1"/>
</dbReference>
<feature type="transmembrane region" description="Helical" evidence="7">
    <location>
        <begin position="367"/>
        <end position="392"/>
    </location>
</feature>
<comment type="subcellular location">
    <subcellularLocation>
        <location evidence="1">Cell membrane</location>
        <topology evidence="1">Multi-pass membrane protein</topology>
    </subcellularLocation>
</comment>
<feature type="transmembrane region" description="Helical" evidence="7">
    <location>
        <begin position="22"/>
        <end position="46"/>
    </location>
</feature>
<dbReference type="RefSeq" id="WP_013019542.1">
    <property type="nucleotide sequence ID" value="NC_013947.1"/>
</dbReference>
<dbReference type="PRINTS" id="PR01036">
    <property type="entry name" value="TCRTETB"/>
</dbReference>
<evidence type="ECO:0000256" key="7">
    <source>
        <dbReference type="SAM" id="Phobius"/>
    </source>
</evidence>
<dbReference type="Gene3D" id="1.20.1720.10">
    <property type="entry name" value="Multidrug resistance protein D"/>
    <property type="match status" value="1"/>
</dbReference>
<feature type="transmembrane region" description="Helical" evidence="7">
    <location>
        <begin position="277"/>
        <end position="299"/>
    </location>
</feature>
<feature type="transmembrane region" description="Helical" evidence="7">
    <location>
        <begin position="58"/>
        <end position="78"/>
    </location>
</feature>
<feature type="transmembrane region" description="Helical" evidence="7">
    <location>
        <begin position="177"/>
        <end position="199"/>
    </location>
</feature>
<dbReference type="PROSITE" id="PS50850">
    <property type="entry name" value="MFS"/>
    <property type="match status" value="1"/>
</dbReference>
<evidence type="ECO:0000256" key="2">
    <source>
        <dbReference type="ARBA" id="ARBA00022448"/>
    </source>
</evidence>
<feature type="transmembrane region" description="Helical" evidence="7">
    <location>
        <begin position="90"/>
        <end position="108"/>
    </location>
</feature>
<dbReference type="InterPro" id="IPR036259">
    <property type="entry name" value="MFS_trans_sf"/>
</dbReference>
<feature type="transmembrane region" description="Helical" evidence="7">
    <location>
        <begin position="311"/>
        <end position="331"/>
    </location>
</feature>
<dbReference type="PROSITE" id="PS00216">
    <property type="entry name" value="SUGAR_TRANSPORT_1"/>
    <property type="match status" value="1"/>
</dbReference>